<proteinExistence type="predicted"/>
<accession>A0A852XE31</accession>
<protein>
    <submittedName>
        <fullName evidence="1">Uncharacterized protein</fullName>
    </submittedName>
</protein>
<dbReference type="EMBL" id="JACBZX010000001">
    <property type="protein sequence ID" value="NYG36721.1"/>
    <property type="molecule type" value="Genomic_DNA"/>
</dbReference>
<evidence type="ECO:0000313" key="1">
    <source>
        <dbReference type="EMBL" id="NYG36721.1"/>
    </source>
</evidence>
<keyword evidence="2" id="KW-1185">Reference proteome</keyword>
<name>A0A852XE31_9MICO</name>
<evidence type="ECO:0000313" key="2">
    <source>
        <dbReference type="Proteomes" id="UP000592181"/>
    </source>
</evidence>
<sequence>MGQQRGEGEMQIDVAAGERLTLTMDDDGRRFLRANILEAIAELGEGEYATRTGFSIEQGRAVADALRPSP</sequence>
<dbReference type="Proteomes" id="UP000592181">
    <property type="component" value="Unassembled WGS sequence"/>
</dbReference>
<comment type="caution">
    <text evidence="1">The sequence shown here is derived from an EMBL/GenBank/DDBJ whole genome shotgun (WGS) entry which is preliminary data.</text>
</comment>
<organism evidence="1 2">
    <name type="scientific">Janibacter alkaliphilus</name>
    <dbReference type="NCBI Taxonomy" id="1069963"/>
    <lineage>
        <taxon>Bacteria</taxon>
        <taxon>Bacillati</taxon>
        <taxon>Actinomycetota</taxon>
        <taxon>Actinomycetes</taxon>
        <taxon>Micrococcales</taxon>
        <taxon>Intrasporangiaceae</taxon>
        <taxon>Janibacter</taxon>
    </lineage>
</organism>
<gene>
    <name evidence="1" type="ORF">BJY28_001190</name>
</gene>
<reference evidence="1 2" key="1">
    <citation type="submission" date="2020-07" db="EMBL/GenBank/DDBJ databases">
        <title>Sequencing the genomes of 1000 actinobacteria strains.</title>
        <authorList>
            <person name="Klenk H.-P."/>
        </authorList>
    </citation>
    <scope>NUCLEOTIDE SEQUENCE [LARGE SCALE GENOMIC DNA]</scope>
    <source>
        <strain evidence="1 2">DSM 24723</strain>
    </source>
</reference>
<dbReference type="AlphaFoldDB" id="A0A852XE31"/>
<dbReference type="RefSeq" id="WP_179462180.1">
    <property type="nucleotide sequence ID" value="NZ_JACBZX010000001.1"/>
</dbReference>